<evidence type="ECO:0000259" key="1">
    <source>
        <dbReference type="Pfam" id="PF03732"/>
    </source>
</evidence>
<dbReference type="AlphaFoldDB" id="A0A151QRZ5"/>
<dbReference type="InterPro" id="IPR005162">
    <property type="entry name" value="Retrotrans_gag_dom"/>
</dbReference>
<organism evidence="2 3">
    <name type="scientific">Cajanus cajan</name>
    <name type="common">Pigeon pea</name>
    <name type="synonym">Cajanus indicus</name>
    <dbReference type="NCBI Taxonomy" id="3821"/>
    <lineage>
        <taxon>Eukaryota</taxon>
        <taxon>Viridiplantae</taxon>
        <taxon>Streptophyta</taxon>
        <taxon>Embryophyta</taxon>
        <taxon>Tracheophyta</taxon>
        <taxon>Spermatophyta</taxon>
        <taxon>Magnoliopsida</taxon>
        <taxon>eudicotyledons</taxon>
        <taxon>Gunneridae</taxon>
        <taxon>Pentapetalae</taxon>
        <taxon>rosids</taxon>
        <taxon>fabids</taxon>
        <taxon>Fabales</taxon>
        <taxon>Fabaceae</taxon>
        <taxon>Papilionoideae</taxon>
        <taxon>50 kb inversion clade</taxon>
        <taxon>NPAAA clade</taxon>
        <taxon>indigoferoid/millettioid clade</taxon>
        <taxon>Phaseoleae</taxon>
        <taxon>Cajanus</taxon>
    </lineage>
</organism>
<sequence length="123" mass="14017">MEATISDRWINLPLEKYDGSSDPDDHLNAYLTQVTLLTTEDVALCRLFPNSLKGRALSWFIKLSPGSINSFEELASLFTVQFATSIPYQLKALAMANIKQEKKESLRSFMDHFNKIVMEIKKT</sequence>
<proteinExistence type="predicted"/>
<accession>A0A151QRZ5</accession>
<protein>
    <recommendedName>
        <fullName evidence="1">Retrotransposon gag domain-containing protein</fullName>
    </recommendedName>
</protein>
<reference evidence="2" key="1">
    <citation type="journal article" date="2012" name="Nat. Biotechnol.">
        <title>Draft genome sequence of pigeonpea (Cajanus cajan), an orphan legume crop of resource-poor farmers.</title>
        <authorList>
            <person name="Varshney R.K."/>
            <person name="Chen W."/>
            <person name="Li Y."/>
            <person name="Bharti A.K."/>
            <person name="Saxena R.K."/>
            <person name="Schlueter J.A."/>
            <person name="Donoghue M.T."/>
            <person name="Azam S."/>
            <person name="Fan G."/>
            <person name="Whaley A.M."/>
            <person name="Farmer A.D."/>
            <person name="Sheridan J."/>
            <person name="Iwata A."/>
            <person name="Tuteja R."/>
            <person name="Penmetsa R.V."/>
            <person name="Wu W."/>
            <person name="Upadhyaya H.D."/>
            <person name="Yang S.P."/>
            <person name="Shah T."/>
            <person name="Saxena K.B."/>
            <person name="Michael T."/>
            <person name="McCombie W.R."/>
            <person name="Yang B."/>
            <person name="Zhang G."/>
            <person name="Yang H."/>
            <person name="Wang J."/>
            <person name="Spillane C."/>
            <person name="Cook D.R."/>
            <person name="May G.D."/>
            <person name="Xu X."/>
            <person name="Jackson S.A."/>
        </authorList>
    </citation>
    <scope>NUCLEOTIDE SEQUENCE [LARGE SCALE GENOMIC DNA]</scope>
</reference>
<gene>
    <name evidence="2" type="ORF">KK1_046097</name>
</gene>
<keyword evidence="3" id="KW-1185">Reference proteome</keyword>
<dbReference type="Pfam" id="PF03732">
    <property type="entry name" value="Retrotrans_gag"/>
    <property type="match status" value="1"/>
</dbReference>
<dbReference type="Proteomes" id="UP000075243">
    <property type="component" value="Unassembled WGS sequence"/>
</dbReference>
<dbReference type="EMBL" id="KQ484995">
    <property type="protein sequence ID" value="KYP33087.1"/>
    <property type="molecule type" value="Genomic_DNA"/>
</dbReference>
<name>A0A151QRZ5_CAJCA</name>
<dbReference type="PANTHER" id="PTHR33223:SF10">
    <property type="entry name" value="AMINOTRANSFERASE-LIKE PLANT MOBILE DOMAIN-CONTAINING PROTEIN"/>
    <property type="match status" value="1"/>
</dbReference>
<dbReference type="Gramene" id="C.cajan_45430.t">
    <property type="protein sequence ID" value="C.cajan_45430.t.cds1"/>
    <property type="gene ID" value="C.cajan_45430"/>
</dbReference>
<dbReference type="PANTHER" id="PTHR33223">
    <property type="entry name" value="CCHC-TYPE DOMAIN-CONTAINING PROTEIN"/>
    <property type="match status" value="1"/>
</dbReference>
<evidence type="ECO:0000313" key="2">
    <source>
        <dbReference type="EMBL" id="KYP33087.1"/>
    </source>
</evidence>
<evidence type="ECO:0000313" key="3">
    <source>
        <dbReference type="Proteomes" id="UP000075243"/>
    </source>
</evidence>
<dbReference type="OMA" id="NACIPDW"/>
<feature type="domain" description="Retrotransposon gag" evidence="1">
    <location>
        <begin position="46"/>
        <end position="121"/>
    </location>
</feature>